<evidence type="ECO:0000313" key="9">
    <source>
        <dbReference type="Proteomes" id="UP000254601"/>
    </source>
</evidence>
<keyword evidence="2" id="KW-0813">Transport</keyword>
<feature type="transmembrane region" description="Helical" evidence="7">
    <location>
        <begin position="72"/>
        <end position="91"/>
    </location>
</feature>
<protein>
    <submittedName>
        <fullName evidence="8">Auxin efflux carrier</fullName>
    </submittedName>
</protein>
<feature type="transmembrane region" description="Helical" evidence="7">
    <location>
        <begin position="40"/>
        <end position="60"/>
    </location>
</feature>
<dbReference type="Pfam" id="PF03547">
    <property type="entry name" value="Mem_trans"/>
    <property type="match status" value="1"/>
</dbReference>
<dbReference type="OrthoDB" id="9786439at2"/>
<evidence type="ECO:0000256" key="5">
    <source>
        <dbReference type="ARBA" id="ARBA00022989"/>
    </source>
</evidence>
<gene>
    <name evidence="8" type="ORF">NCTC13337_00569</name>
</gene>
<dbReference type="GO" id="GO:0016020">
    <property type="term" value="C:membrane"/>
    <property type="evidence" value="ECO:0007669"/>
    <property type="project" value="UniProtKB-SubCell"/>
</dbReference>
<organism evidence="8 9">
    <name type="scientific">Suttonella ornithocola</name>
    <dbReference type="NCBI Taxonomy" id="279832"/>
    <lineage>
        <taxon>Bacteria</taxon>
        <taxon>Pseudomonadati</taxon>
        <taxon>Pseudomonadota</taxon>
        <taxon>Gammaproteobacteria</taxon>
        <taxon>Cardiobacteriales</taxon>
        <taxon>Cardiobacteriaceae</taxon>
        <taxon>Suttonella</taxon>
    </lineage>
</organism>
<keyword evidence="6 7" id="KW-0472">Membrane</keyword>
<keyword evidence="5 7" id="KW-1133">Transmembrane helix</keyword>
<feature type="transmembrane region" description="Helical" evidence="7">
    <location>
        <begin position="103"/>
        <end position="122"/>
    </location>
</feature>
<proteinExistence type="predicted"/>
<keyword evidence="3" id="KW-1003">Cell membrane</keyword>
<keyword evidence="4 7" id="KW-0812">Transmembrane</keyword>
<feature type="transmembrane region" description="Helical" evidence="7">
    <location>
        <begin position="6"/>
        <end position="28"/>
    </location>
</feature>
<evidence type="ECO:0000256" key="4">
    <source>
        <dbReference type="ARBA" id="ARBA00022692"/>
    </source>
</evidence>
<sequence length="316" mass="33844">MSEFFASLQFAIIVTLPNILLPMLGIYLRRRGQVTVEFCTQATHLVFTYGLPLLLFTNLVENDIHYGEQARLLTAGIVCTLVLYIGAEIYAYRYIPAVKDKGVFVQGVFRSNMAILGLAFIQNAYGNAGLAGGAVYMGVVTILYNILAVITLSREENNRGKLTQIGKKILSNPLIIAIVFALILQRLQLHPPQVLMKTARILAGISLPLALICAGATFTLSELRTAGGLTVKASFARLIIAPFIVVMIGLLFGLRGIPMGILFLMNASSAAASGYVMARAMDANHVAAANILALTTVGSGFTAAAGIVILHALGWM</sequence>
<keyword evidence="9" id="KW-1185">Reference proteome</keyword>
<dbReference type="GO" id="GO:0055085">
    <property type="term" value="P:transmembrane transport"/>
    <property type="evidence" value="ECO:0007669"/>
    <property type="project" value="InterPro"/>
</dbReference>
<dbReference type="Proteomes" id="UP000254601">
    <property type="component" value="Unassembled WGS sequence"/>
</dbReference>
<evidence type="ECO:0000256" key="1">
    <source>
        <dbReference type="ARBA" id="ARBA00004141"/>
    </source>
</evidence>
<dbReference type="RefSeq" id="WP_072576362.1">
    <property type="nucleotide sequence ID" value="NZ_LWHB01000065.1"/>
</dbReference>
<evidence type="ECO:0000256" key="2">
    <source>
        <dbReference type="ARBA" id="ARBA00022448"/>
    </source>
</evidence>
<feature type="transmembrane region" description="Helical" evidence="7">
    <location>
        <begin position="128"/>
        <end position="148"/>
    </location>
</feature>
<feature type="transmembrane region" description="Helical" evidence="7">
    <location>
        <begin position="235"/>
        <end position="254"/>
    </location>
</feature>
<evidence type="ECO:0000256" key="3">
    <source>
        <dbReference type="ARBA" id="ARBA00022475"/>
    </source>
</evidence>
<feature type="transmembrane region" description="Helical" evidence="7">
    <location>
        <begin position="290"/>
        <end position="313"/>
    </location>
</feature>
<comment type="subcellular location">
    <subcellularLocation>
        <location evidence="1">Membrane</location>
        <topology evidence="1">Multi-pass membrane protein</topology>
    </subcellularLocation>
</comment>
<evidence type="ECO:0000256" key="6">
    <source>
        <dbReference type="ARBA" id="ARBA00023136"/>
    </source>
</evidence>
<evidence type="ECO:0000313" key="8">
    <source>
        <dbReference type="EMBL" id="SUO94095.1"/>
    </source>
</evidence>
<feature type="transmembrane region" description="Helical" evidence="7">
    <location>
        <begin position="260"/>
        <end position="278"/>
    </location>
</feature>
<dbReference type="AlphaFoldDB" id="A0A380MN91"/>
<feature type="transmembrane region" description="Helical" evidence="7">
    <location>
        <begin position="201"/>
        <end position="223"/>
    </location>
</feature>
<evidence type="ECO:0000256" key="7">
    <source>
        <dbReference type="SAM" id="Phobius"/>
    </source>
</evidence>
<dbReference type="PANTHER" id="PTHR36838:SF4">
    <property type="entry name" value="AUXIN EFFLUX CARRIER FAMILY PROTEIN"/>
    <property type="match status" value="1"/>
</dbReference>
<dbReference type="InterPro" id="IPR004776">
    <property type="entry name" value="Mem_transp_PIN-like"/>
</dbReference>
<name>A0A380MN91_9GAMM</name>
<dbReference type="PANTHER" id="PTHR36838">
    <property type="entry name" value="AUXIN EFFLUX CARRIER FAMILY PROTEIN"/>
    <property type="match status" value="1"/>
</dbReference>
<accession>A0A380MN91</accession>
<feature type="transmembrane region" description="Helical" evidence="7">
    <location>
        <begin position="169"/>
        <end position="189"/>
    </location>
</feature>
<dbReference type="EMBL" id="UHIC01000001">
    <property type="protein sequence ID" value="SUO94095.1"/>
    <property type="molecule type" value="Genomic_DNA"/>
</dbReference>
<reference evidence="8 9" key="1">
    <citation type="submission" date="2018-06" db="EMBL/GenBank/DDBJ databases">
        <authorList>
            <consortium name="Pathogen Informatics"/>
            <person name="Doyle S."/>
        </authorList>
    </citation>
    <scope>NUCLEOTIDE SEQUENCE [LARGE SCALE GENOMIC DNA]</scope>
    <source>
        <strain evidence="8 9">NCTC13337</strain>
    </source>
</reference>